<keyword evidence="5" id="KW-0067">ATP-binding</keyword>
<keyword evidence="8" id="KW-0539">Nucleus</keyword>
<dbReference type="InterPro" id="IPR007696">
    <property type="entry name" value="DNA_mismatch_repair_MutS_core"/>
</dbReference>
<dbReference type="InterPro" id="IPR000432">
    <property type="entry name" value="DNA_mismatch_repair_MutS_C"/>
</dbReference>
<keyword evidence="3 9" id="KW-0547">Nucleotide-binding</keyword>
<dbReference type="Pfam" id="PF01624">
    <property type="entry name" value="MutS_I"/>
    <property type="match status" value="1"/>
</dbReference>
<dbReference type="SMART" id="SM00533">
    <property type="entry name" value="MUTSd"/>
    <property type="match status" value="1"/>
</dbReference>
<comment type="function">
    <text evidence="9">Component of the post-replicative DNA mismatch repair system (MMR).</text>
</comment>
<evidence type="ECO:0000256" key="8">
    <source>
        <dbReference type="ARBA" id="ARBA00023242"/>
    </source>
</evidence>
<evidence type="ECO:0000313" key="12">
    <source>
        <dbReference type="Proteomes" id="UP001054837"/>
    </source>
</evidence>
<dbReference type="InterPro" id="IPR007695">
    <property type="entry name" value="DNA_mismatch_repair_MutS-lik_N"/>
</dbReference>
<dbReference type="Proteomes" id="UP001054837">
    <property type="component" value="Unassembled WGS sequence"/>
</dbReference>
<evidence type="ECO:0000259" key="10">
    <source>
        <dbReference type="PROSITE" id="PS00486"/>
    </source>
</evidence>
<dbReference type="EMBL" id="BPLQ01004689">
    <property type="protein sequence ID" value="GIY09843.1"/>
    <property type="molecule type" value="Genomic_DNA"/>
</dbReference>
<proteinExistence type="inferred from homology"/>
<feature type="domain" description="DNA mismatch repair proteins mutS family" evidence="10">
    <location>
        <begin position="722"/>
        <end position="738"/>
    </location>
</feature>
<evidence type="ECO:0000256" key="1">
    <source>
        <dbReference type="ARBA" id="ARBA00004123"/>
    </source>
</evidence>
<dbReference type="SUPFAM" id="SSF48334">
    <property type="entry name" value="DNA repair protein MutS, domain III"/>
    <property type="match status" value="1"/>
</dbReference>
<keyword evidence="6 9" id="KW-0238">DNA-binding</keyword>
<keyword evidence="4 9" id="KW-0227">DNA damage</keyword>
<dbReference type="PANTHER" id="PTHR11361:SF35">
    <property type="entry name" value="DNA MISMATCH REPAIR PROTEIN MSH2"/>
    <property type="match status" value="1"/>
</dbReference>
<evidence type="ECO:0000256" key="9">
    <source>
        <dbReference type="RuleBase" id="RU003756"/>
    </source>
</evidence>
<comment type="subcellular location">
    <subcellularLocation>
        <location evidence="1">Nucleus</location>
    </subcellularLocation>
</comment>
<dbReference type="InterPro" id="IPR016151">
    <property type="entry name" value="DNA_mismatch_repair_MutS_N"/>
</dbReference>
<keyword evidence="7 9" id="KW-0234">DNA repair</keyword>
<dbReference type="Pfam" id="PF05190">
    <property type="entry name" value="MutS_IV"/>
    <property type="match status" value="1"/>
</dbReference>
<comment type="caution">
    <text evidence="11">The sequence shown here is derived from an EMBL/GenBank/DDBJ whole genome shotgun (WGS) entry which is preliminary data.</text>
</comment>
<dbReference type="GO" id="GO:0006312">
    <property type="term" value="P:mitotic recombination"/>
    <property type="evidence" value="ECO:0007669"/>
    <property type="project" value="TreeGrafter"/>
</dbReference>
<dbReference type="GO" id="GO:0006298">
    <property type="term" value="P:mismatch repair"/>
    <property type="evidence" value="ECO:0007669"/>
    <property type="project" value="InterPro"/>
</dbReference>
<dbReference type="AlphaFoldDB" id="A0AAV4QQJ6"/>
<dbReference type="InterPro" id="IPR027417">
    <property type="entry name" value="P-loop_NTPase"/>
</dbReference>
<dbReference type="GO" id="GO:0030983">
    <property type="term" value="F:mismatched DNA binding"/>
    <property type="evidence" value="ECO:0007669"/>
    <property type="project" value="InterPro"/>
</dbReference>
<keyword evidence="12" id="KW-1185">Reference proteome</keyword>
<dbReference type="Gene3D" id="1.10.1420.10">
    <property type="match status" value="2"/>
</dbReference>
<evidence type="ECO:0000256" key="3">
    <source>
        <dbReference type="ARBA" id="ARBA00022741"/>
    </source>
</evidence>
<dbReference type="InterPro" id="IPR045076">
    <property type="entry name" value="MutS"/>
</dbReference>
<sequence>MSESVAVEFISYYKNLPKVSTLCRVYERNDKYCCYGEDVQLITRILTAIKVKTIGSGEDSLNYVSITKAHLVQALRHLLFVIQYKVEILRNSGSARSPQWTIVGKASPGDLAAVEDFLFSDDNSYVLTRRGLMAVKVAAKGNEMVLGVAYCDTLLREIQISQFVDNPQFTTLQSVIAQLSPQECLLPSLSKSKQSEIPVEEILKSHNISVTEYGEFNDQFIIQDLNRLLQFEEGQNFQNSKKEESDMKVALCSVAALIKYLQLLSDEDNFSQFVLSVFKSELFAKVDLSCEIGLGLFPEVKSDFHSKAYLFGHLNSCFTSAGERLLIQWIKQPLMDIKKIEERLDIVEAFVQDSSTLNEISKLINKFIDIEMLCRKIQRRKAGLQELYKIYQMLMKLPLLKDALLKYAGPHADVLKENFIDVIQERIEECTNFTSMISQTLDFDAIENKEFVIVAKYDETLFDLHEQMSEVKNLMLKELDLTKEDIGIPSVKLESFEKLGYTFRLTLKEENFLRNKKGYIIIDTRSSGVRFQSPDLRELNEQYNTLRKDYEEIQKKIVSQIVEISASYIQSLRLLNASIAWLDASLALAHVATNATKTYVRPKLREKGECHIVLKQCRHPYLEDTLRSYIPNDVDITKEKHQFYFVTGPNMGGKSTYIRSIALNVLLAQIGSFVPCDEADISVVDAFFTRIGACDNPSKAMSTFMFEMLEMKNMLEGASSASLLIIDEMGRGTSTYDGFGLSFAISKRIAEEIKGPCLFATHFHDLTSLASTIPTIGNLHVDALCSEQDVTFLYRVKPGVCNQSFGIHIAKLTVMPEKVIQCSERKLKELEESHITSEEIVEQFSVIAQGEAFIQELRRIFPSEVNENMDIDCSEFNDSTKAGSLQIESTTLSSTLNTSKRLLEALNEMLKDIPCDKTKTKDTSLNITQRESNLCDKMEVDIFEGDS</sequence>
<name>A0AAV4QQJ6_9ARAC</name>
<gene>
    <name evidence="11" type="primary">MSH2</name>
    <name evidence="11" type="ORF">CDAR_214541</name>
</gene>
<accession>A0AAV4QQJ6</accession>
<dbReference type="InterPro" id="IPR011184">
    <property type="entry name" value="DNA_mismatch_repair_Msh2"/>
</dbReference>
<evidence type="ECO:0000313" key="11">
    <source>
        <dbReference type="EMBL" id="GIY09843.1"/>
    </source>
</evidence>
<dbReference type="Gene3D" id="3.40.50.300">
    <property type="entry name" value="P-loop containing nucleotide triphosphate hydrolases"/>
    <property type="match status" value="1"/>
</dbReference>
<organism evidence="11 12">
    <name type="scientific">Caerostris darwini</name>
    <dbReference type="NCBI Taxonomy" id="1538125"/>
    <lineage>
        <taxon>Eukaryota</taxon>
        <taxon>Metazoa</taxon>
        <taxon>Ecdysozoa</taxon>
        <taxon>Arthropoda</taxon>
        <taxon>Chelicerata</taxon>
        <taxon>Arachnida</taxon>
        <taxon>Araneae</taxon>
        <taxon>Araneomorphae</taxon>
        <taxon>Entelegynae</taxon>
        <taxon>Araneoidea</taxon>
        <taxon>Araneidae</taxon>
        <taxon>Caerostris</taxon>
    </lineage>
</organism>
<evidence type="ECO:0000256" key="4">
    <source>
        <dbReference type="ARBA" id="ARBA00022763"/>
    </source>
</evidence>
<reference evidence="11 12" key="1">
    <citation type="submission" date="2021-06" db="EMBL/GenBank/DDBJ databases">
        <title>Caerostris darwini draft genome.</title>
        <authorList>
            <person name="Kono N."/>
            <person name="Arakawa K."/>
        </authorList>
    </citation>
    <scope>NUCLEOTIDE SEQUENCE [LARGE SCALE GENOMIC DNA]</scope>
</reference>
<dbReference type="InterPro" id="IPR007860">
    <property type="entry name" value="DNA_mmatch_repair_MutS_con_dom"/>
</dbReference>
<evidence type="ECO:0000256" key="2">
    <source>
        <dbReference type="ARBA" id="ARBA00006271"/>
    </source>
</evidence>
<dbReference type="InterPro" id="IPR036187">
    <property type="entry name" value="DNA_mismatch_repair_MutS_sf"/>
</dbReference>
<dbReference type="PROSITE" id="PS00486">
    <property type="entry name" value="DNA_MISMATCH_REPAIR_2"/>
    <property type="match status" value="1"/>
</dbReference>
<dbReference type="PIRSF" id="PIRSF005813">
    <property type="entry name" value="MSH2"/>
    <property type="match status" value="1"/>
</dbReference>
<dbReference type="Pfam" id="PF05188">
    <property type="entry name" value="MutS_II"/>
    <property type="match status" value="1"/>
</dbReference>
<dbReference type="Pfam" id="PF00488">
    <property type="entry name" value="MutS_V"/>
    <property type="match status" value="1"/>
</dbReference>
<evidence type="ECO:0000256" key="7">
    <source>
        <dbReference type="ARBA" id="ARBA00023204"/>
    </source>
</evidence>
<dbReference type="InterPro" id="IPR036678">
    <property type="entry name" value="MutS_con_dom_sf"/>
</dbReference>
<dbReference type="PANTHER" id="PTHR11361">
    <property type="entry name" value="DNA MISMATCH REPAIR PROTEIN MUTS FAMILY MEMBER"/>
    <property type="match status" value="1"/>
</dbReference>
<dbReference type="GO" id="GO:0140664">
    <property type="term" value="F:ATP-dependent DNA damage sensor activity"/>
    <property type="evidence" value="ECO:0007669"/>
    <property type="project" value="InterPro"/>
</dbReference>
<dbReference type="SUPFAM" id="SSF52540">
    <property type="entry name" value="P-loop containing nucleoside triphosphate hydrolases"/>
    <property type="match status" value="1"/>
</dbReference>
<comment type="similarity">
    <text evidence="2 9">Belongs to the DNA mismatch repair MutS family.</text>
</comment>
<protein>
    <submittedName>
        <fullName evidence="11">DNA mismatch repair protein Msh2</fullName>
    </submittedName>
</protein>
<evidence type="ECO:0000256" key="5">
    <source>
        <dbReference type="ARBA" id="ARBA00022840"/>
    </source>
</evidence>
<dbReference type="InterPro" id="IPR007861">
    <property type="entry name" value="DNA_mismatch_repair_MutS_clamp"/>
</dbReference>
<dbReference type="GO" id="GO:0032301">
    <property type="term" value="C:MutSalpha complex"/>
    <property type="evidence" value="ECO:0007669"/>
    <property type="project" value="TreeGrafter"/>
</dbReference>
<dbReference type="GO" id="GO:0005524">
    <property type="term" value="F:ATP binding"/>
    <property type="evidence" value="ECO:0007669"/>
    <property type="project" value="UniProtKB-KW"/>
</dbReference>
<dbReference type="Pfam" id="PF05192">
    <property type="entry name" value="MutS_III"/>
    <property type="match status" value="1"/>
</dbReference>
<dbReference type="SMART" id="SM00534">
    <property type="entry name" value="MUTSac"/>
    <property type="match status" value="1"/>
</dbReference>
<dbReference type="Gene3D" id="3.40.1170.10">
    <property type="entry name" value="DNA repair protein MutS, domain I"/>
    <property type="match status" value="1"/>
</dbReference>
<dbReference type="Gene3D" id="3.30.420.110">
    <property type="entry name" value="MutS, connector domain"/>
    <property type="match status" value="1"/>
</dbReference>
<evidence type="ECO:0000256" key="6">
    <source>
        <dbReference type="ARBA" id="ARBA00023125"/>
    </source>
</evidence>